<keyword evidence="2" id="KW-1185">Reference proteome</keyword>
<gene>
    <name evidence="1" type="ORF">LDG_7992</name>
</gene>
<dbReference type="SUPFAM" id="SSF143011">
    <property type="entry name" value="RelE-like"/>
    <property type="match status" value="1"/>
</dbReference>
<name>G9ERS4_9GAMM</name>
<dbReference type="HOGENOM" id="CLU_185196_0_0_6"/>
<proteinExistence type="predicted"/>
<dbReference type="Proteomes" id="UP000002770">
    <property type="component" value="Unassembled WGS sequence"/>
</dbReference>
<protein>
    <recommendedName>
        <fullName evidence="3">Plasmid maintenance system killer protein</fullName>
    </recommendedName>
</protein>
<dbReference type="InParanoid" id="G9ERS4"/>
<dbReference type="STRING" id="658187.LDG_7992"/>
<dbReference type="RefSeq" id="WP_006871880.1">
    <property type="nucleotide sequence ID" value="NZ_JH413839.1"/>
</dbReference>
<accession>G9ERS4</accession>
<organism evidence="1 2">
    <name type="scientific">Legionella drancourtii LLAP12</name>
    <dbReference type="NCBI Taxonomy" id="658187"/>
    <lineage>
        <taxon>Bacteria</taxon>
        <taxon>Pseudomonadati</taxon>
        <taxon>Pseudomonadota</taxon>
        <taxon>Gammaproteobacteria</taxon>
        <taxon>Legionellales</taxon>
        <taxon>Legionellaceae</taxon>
        <taxon>Legionella</taxon>
    </lineage>
</organism>
<dbReference type="Gene3D" id="3.30.2310.20">
    <property type="entry name" value="RelE-like"/>
    <property type="match status" value="1"/>
</dbReference>
<reference evidence="1 2" key="1">
    <citation type="journal article" date="2011" name="BMC Genomics">
        <title>Insight into cross-talk between intra-amoebal pathogens.</title>
        <authorList>
            <person name="Gimenez G."/>
            <person name="Bertelli C."/>
            <person name="Moliner C."/>
            <person name="Robert C."/>
            <person name="Raoult D."/>
            <person name="Fournier P.E."/>
            <person name="Greub G."/>
        </authorList>
    </citation>
    <scope>NUCLEOTIDE SEQUENCE [LARGE SCALE GENOMIC DNA]</scope>
    <source>
        <strain evidence="1 2">LLAP12</strain>
    </source>
</reference>
<dbReference type="InterPro" id="IPR035093">
    <property type="entry name" value="RelE/ParE_toxin_dom_sf"/>
</dbReference>
<dbReference type="AlphaFoldDB" id="G9ERS4"/>
<evidence type="ECO:0000313" key="1">
    <source>
        <dbReference type="EMBL" id="EHL30029.1"/>
    </source>
</evidence>
<dbReference type="EMBL" id="JH413839">
    <property type="protein sequence ID" value="EHL30029.1"/>
    <property type="molecule type" value="Genomic_DNA"/>
</dbReference>
<evidence type="ECO:0000313" key="2">
    <source>
        <dbReference type="Proteomes" id="UP000002770"/>
    </source>
</evidence>
<dbReference type="eggNOG" id="COG2026">
    <property type="taxonomic scope" value="Bacteria"/>
</dbReference>
<sequence>MEIYNVVLKEKLALSLKKLPKHILAKLTAWISAVGHDGLNEVRKIPGYHDEPLKGERKGQRSIRLSKSYRAIYIINKAGQMEVVEIIEVNKHDY</sequence>
<evidence type="ECO:0008006" key="3">
    <source>
        <dbReference type="Google" id="ProtNLM"/>
    </source>
</evidence>